<keyword evidence="2" id="KW-0472">Membrane</keyword>
<keyword evidence="2" id="KW-1133">Transmembrane helix</keyword>
<feature type="region of interest" description="Disordered" evidence="1">
    <location>
        <begin position="91"/>
        <end position="116"/>
    </location>
</feature>
<gene>
    <name evidence="3" type="ORF">B4135_0932</name>
</gene>
<organism evidence="3 4">
    <name type="scientific">Caldibacillus debilis</name>
    <dbReference type="NCBI Taxonomy" id="301148"/>
    <lineage>
        <taxon>Bacteria</taxon>
        <taxon>Bacillati</taxon>
        <taxon>Bacillota</taxon>
        <taxon>Bacilli</taxon>
        <taxon>Bacillales</taxon>
        <taxon>Bacillaceae</taxon>
        <taxon>Caldibacillus</taxon>
    </lineage>
</organism>
<dbReference type="Proteomes" id="UP000075683">
    <property type="component" value="Unassembled WGS sequence"/>
</dbReference>
<proteinExistence type="predicted"/>
<evidence type="ECO:0000313" key="3">
    <source>
        <dbReference type="EMBL" id="KYD20033.1"/>
    </source>
</evidence>
<dbReference type="EMBL" id="LQYT01000037">
    <property type="protein sequence ID" value="KYD20033.1"/>
    <property type="molecule type" value="Genomic_DNA"/>
</dbReference>
<accession>A0A150M660</accession>
<keyword evidence="2" id="KW-0812">Transmembrane</keyword>
<evidence type="ECO:0000313" key="4">
    <source>
        <dbReference type="Proteomes" id="UP000075683"/>
    </source>
</evidence>
<dbReference type="AlphaFoldDB" id="A0A150M660"/>
<feature type="compositionally biased region" description="Basic residues" evidence="1">
    <location>
        <begin position="101"/>
        <end position="116"/>
    </location>
</feature>
<dbReference type="STRING" id="301148.B4135_0932"/>
<protein>
    <submittedName>
        <fullName evidence="3">Uncharacterized protein</fullName>
    </submittedName>
</protein>
<sequence>MAGLSGPPAAEKWAANRTTIIGGSPSADSIGGDAILDSPSVISSMAVNRFSRIEAAVFPKALHSTLAFFGILAGCAFLFGCLYLQRFHPRTLNSKQGGSSFRHRPGRRRTRRISGS</sequence>
<feature type="transmembrane region" description="Helical" evidence="2">
    <location>
        <begin position="66"/>
        <end position="84"/>
    </location>
</feature>
<reference evidence="3 4" key="1">
    <citation type="submission" date="2016-01" db="EMBL/GenBank/DDBJ databases">
        <title>Draft Genome Sequences of Seven Thermophilic Sporeformers Isolated from Foods.</title>
        <authorList>
            <person name="Berendsen E.M."/>
            <person name="Wells-Bennik M.H."/>
            <person name="Krawcyk A.O."/>
            <person name="De Jong A."/>
            <person name="Holsappel S."/>
            <person name="Eijlander R.T."/>
            <person name="Kuipers O.P."/>
        </authorList>
    </citation>
    <scope>NUCLEOTIDE SEQUENCE [LARGE SCALE GENOMIC DNA]</scope>
    <source>
        <strain evidence="3 4">B4135</strain>
    </source>
</reference>
<comment type="caution">
    <text evidence="3">The sequence shown here is derived from an EMBL/GenBank/DDBJ whole genome shotgun (WGS) entry which is preliminary data.</text>
</comment>
<evidence type="ECO:0000256" key="1">
    <source>
        <dbReference type="SAM" id="MobiDB-lite"/>
    </source>
</evidence>
<evidence type="ECO:0000256" key="2">
    <source>
        <dbReference type="SAM" id="Phobius"/>
    </source>
</evidence>
<name>A0A150M660_9BACI</name>